<dbReference type="OrthoDB" id="5947827at2759"/>
<keyword evidence="3" id="KW-1185">Reference proteome</keyword>
<dbReference type="Gene3D" id="3.30.40.10">
    <property type="entry name" value="Zinc/RING finger domain, C3HC4 (zinc finger)"/>
    <property type="match status" value="2"/>
</dbReference>
<dbReference type="RefSeq" id="XP_001023023.2">
    <property type="nucleotide sequence ID" value="XM_001023023.3"/>
</dbReference>
<feature type="region of interest" description="Disordered" evidence="1">
    <location>
        <begin position="681"/>
        <end position="712"/>
    </location>
</feature>
<accession>I7M9T5</accession>
<dbReference type="InParanoid" id="I7M9T5"/>
<feature type="compositionally biased region" description="Low complexity" evidence="1">
    <location>
        <begin position="693"/>
        <end position="712"/>
    </location>
</feature>
<dbReference type="EMBL" id="GG662523">
    <property type="protein sequence ID" value="EAS02778.2"/>
    <property type="molecule type" value="Genomic_DNA"/>
</dbReference>
<protein>
    <submittedName>
        <fullName evidence="2">Uncharacterized protein</fullName>
    </submittedName>
</protein>
<dbReference type="GeneID" id="7836851"/>
<gene>
    <name evidence="2" type="ORF">TTHERM_00348680</name>
</gene>
<evidence type="ECO:0000256" key="1">
    <source>
        <dbReference type="SAM" id="MobiDB-lite"/>
    </source>
</evidence>
<organism evidence="2 3">
    <name type="scientific">Tetrahymena thermophila (strain SB210)</name>
    <dbReference type="NCBI Taxonomy" id="312017"/>
    <lineage>
        <taxon>Eukaryota</taxon>
        <taxon>Sar</taxon>
        <taxon>Alveolata</taxon>
        <taxon>Ciliophora</taxon>
        <taxon>Intramacronucleata</taxon>
        <taxon>Oligohymenophorea</taxon>
        <taxon>Hymenostomatida</taxon>
        <taxon>Tetrahymenina</taxon>
        <taxon>Tetrahymenidae</taxon>
        <taxon>Tetrahymena</taxon>
    </lineage>
</organism>
<name>I7M9T5_TETTS</name>
<dbReference type="InterPro" id="IPR013083">
    <property type="entry name" value="Znf_RING/FYVE/PHD"/>
</dbReference>
<dbReference type="SUPFAM" id="SSF49599">
    <property type="entry name" value="TRAF domain-like"/>
    <property type="match status" value="1"/>
</dbReference>
<dbReference type="Proteomes" id="UP000009168">
    <property type="component" value="Unassembled WGS sequence"/>
</dbReference>
<dbReference type="AlphaFoldDB" id="I7M9T5"/>
<sequence>MGDKSKNNKKQMITSRILMKDYLFSYEDYDNLYTQLQSQISKKFKLPEKIEENSEKAKFDQFFQMLRKKRNTMVMDLVRTFLEEKATLINKKSKKEALEDIDIDLDDDDENSEEQDEDKQLDIVAEKNVMKLTGAASKKTIYKSKYLKKKNQTLKNMLKQVVDDDFSEEKVTGKQSDKDSYRKNFLDFEQNMFDESISNYDEIQIPNCFNNGNKRLIGLNINSNQYDNPNSADKSQQLNKNIKHPQGNNCNDYLSRFYKRYNQNEAIFFQILENESKLTHNMEERIVSNSGNDRELQQCSICLQLPIVPLKCQNCTQMVCAKCAFEWIQKKNECPQGCSGEWKLSKPSETELDKIVLQQYFYCQFKQFGCFQTFKILDLISHESVCSYKAIPCKFCRNQVMQYQMDDHEKKCEYRVCKCKKCSFNYVAREKKTHNCLKTVLGHYSDLKKEFKKYQLDTEEKLFNFEKQLNELMEKNKGKLGRGYPYSDYTSSKKFFGFLNGQQEQQKQQQQQQQVLIQPSQNYSLNQPVLPSNPIQNKNLMKMPNKPMLNYISQYPSFMNANQSNTSSNNTLNFKPMKAVNTQNSQPPIPYINNDLNKTEKIPNLIEKEQEKIKISNNQGFLNLNIPSSSQSQSKILFQNQTNDNIQDRSNQSNLNYPMYLKLPQFSNQQMQINQPLFKLNQENSTNPPVKPQDQNSNSINSNESNNQFNNQFDMPIDQFYDFQNTYSPDYFF</sequence>
<dbReference type="KEGG" id="tet:TTHERM_00348680"/>
<proteinExistence type="predicted"/>
<reference evidence="3" key="1">
    <citation type="journal article" date="2006" name="PLoS Biol.">
        <title>Macronuclear genome sequence of the ciliate Tetrahymena thermophila, a model eukaryote.</title>
        <authorList>
            <person name="Eisen J.A."/>
            <person name="Coyne R.S."/>
            <person name="Wu M."/>
            <person name="Wu D."/>
            <person name="Thiagarajan M."/>
            <person name="Wortman J.R."/>
            <person name="Badger J.H."/>
            <person name="Ren Q."/>
            <person name="Amedeo P."/>
            <person name="Jones K.M."/>
            <person name="Tallon L.J."/>
            <person name="Delcher A.L."/>
            <person name="Salzberg S.L."/>
            <person name="Silva J.C."/>
            <person name="Haas B.J."/>
            <person name="Majoros W.H."/>
            <person name="Farzad M."/>
            <person name="Carlton J.M."/>
            <person name="Smith R.K. Jr."/>
            <person name="Garg J."/>
            <person name="Pearlman R.E."/>
            <person name="Karrer K.M."/>
            <person name="Sun L."/>
            <person name="Manning G."/>
            <person name="Elde N.C."/>
            <person name="Turkewitz A.P."/>
            <person name="Asai D.J."/>
            <person name="Wilkes D.E."/>
            <person name="Wang Y."/>
            <person name="Cai H."/>
            <person name="Collins K."/>
            <person name="Stewart B.A."/>
            <person name="Lee S.R."/>
            <person name="Wilamowska K."/>
            <person name="Weinberg Z."/>
            <person name="Ruzzo W.L."/>
            <person name="Wloga D."/>
            <person name="Gaertig J."/>
            <person name="Frankel J."/>
            <person name="Tsao C.-C."/>
            <person name="Gorovsky M.A."/>
            <person name="Keeling P.J."/>
            <person name="Waller R.F."/>
            <person name="Patron N.J."/>
            <person name="Cherry J.M."/>
            <person name="Stover N.A."/>
            <person name="Krieger C.J."/>
            <person name="del Toro C."/>
            <person name="Ryder H.F."/>
            <person name="Williamson S.C."/>
            <person name="Barbeau R.A."/>
            <person name="Hamilton E.P."/>
            <person name="Orias E."/>
        </authorList>
    </citation>
    <scope>NUCLEOTIDE SEQUENCE [LARGE SCALE GENOMIC DNA]</scope>
    <source>
        <strain evidence="3">SB210</strain>
    </source>
</reference>
<dbReference type="STRING" id="312017.I7M9T5"/>
<dbReference type="SUPFAM" id="SSF57850">
    <property type="entry name" value="RING/U-box"/>
    <property type="match status" value="1"/>
</dbReference>
<evidence type="ECO:0000313" key="3">
    <source>
        <dbReference type="Proteomes" id="UP000009168"/>
    </source>
</evidence>
<evidence type="ECO:0000313" key="2">
    <source>
        <dbReference type="EMBL" id="EAS02778.2"/>
    </source>
</evidence>